<dbReference type="Proteomes" id="UP001620626">
    <property type="component" value="Unassembled WGS sequence"/>
</dbReference>
<dbReference type="AlphaFoldDB" id="A0ABD2L767"/>
<name>A0ABD2L767_9BILA</name>
<feature type="transmembrane region" description="Helical" evidence="5">
    <location>
        <begin position="455"/>
        <end position="476"/>
    </location>
</feature>
<sequence length="542" mass="60663">MFFQQILLITSLTTVAFASDGSKGKAVVVVGTLSEYRGEHWGRKSFEDDSYDATKEELDYSDWEEGTWTKAKRLKMCSTAGTAPGENQTEICHCESNGDRSDLLCVSQNLTITDADLPANFSPSVDKILPGKETNVLSLDLSSNLISDIEPATFDKFAKLQVLMLTHNKIDSEQISDDLLTAKLGQSLHQLYLDYNFITTLDQGIFDNLDQLKKLVLEGNRGLKLTKGIFTKALEALEVLSLDKCDLNELEEDIFENLTSLRALSLSGNPLDRIPAALSPLHSLTHLAMSSTNLKELKEGDFQKTVPGLEKLYMRKMKYLWKIGENTFNGLANLKFVDFSFSAKLRLLEPNVFGKDPPHNLSELHLQQCNFSTLSTKTLPQIYWKSLDVLKLNGNPFLCDCKLKWMVDLKEAMRIVYKTDEPTCKYPSELESLSLSDANRLSDLCDPTPSSISKFVVFLVSMILFASLVAVGLVYARRRYVAKYGGDVRLPHFLGGSSEFARSHQMGYSENGGNIFEDDDEGEEVEEVQPTAREGAERPEFV</sequence>
<keyword evidence="5" id="KW-1133">Transmembrane helix</keyword>
<keyword evidence="2 6" id="KW-0732">Signal</keyword>
<feature type="chain" id="PRO_5044797363" description="LRRCT domain-containing protein" evidence="6">
    <location>
        <begin position="19"/>
        <end position="542"/>
    </location>
</feature>
<keyword evidence="3" id="KW-0677">Repeat</keyword>
<organism evidence="8 9">
    <name type="scientific">Heterodera trifolii</name>
    <dbReference type="NCBI Taxonomy" id="157864"/>
    <lineage>
        <taxon>Eukaryota</taxon>
        <taxon>Metazoa</taxon>
        <taxon>Ecdysozoa</taxon>
        <taxon>Nematoda</taxon>
        <taxon>Chromadorea</taxon>
        <taxon>Rhabditida</taxon>
        <taxon>Tylenchina</taxon>
        <taxon>Tylenchomorpha</taxon>
        <taxon>Tylenchoidea</taxon>
        <taxon>Heteroderidae</taxon>
        <taxon>Heteroderinae</taxon>
        <taxon>Heterodera</taxon>
    </lineage>
</organism>
<keyword evidence="5" id="KW-0472">Membrane</keyword>
<evidence type="ECO:0000313" key="9">
    <source>
        <dbReference type="Proteomes" id="UP001620626"/>
    </source>
</evidence>
<keyword evidence="5" id="KW-0812">Transmembrane</keyword>
<dbReference type="InterPro" id="IPR032675">
    <property type="entry name" value="LRR_dom_sf"/>
</dbReference>
<feature type="signal peptide" evidence="6">
    <location>
        <begin position="1"/>
        <end position="18"/>
    </location>
</feature>
<dbReference type="Gene3D" id="3.80.10.10">
    <property type="entry name" value="Ribonuclease Inhibitor"/>
    <property type="match status" value="3"/>
</dbReference>
<protein>
    <recommendedName>
        <fullName evidence="7">LRRCT domain-containing protein</fullName>
    </recommendedName>
</protein>
<proteinExistence type="predicted"/>
<dbReference type="InterPro" id="IPR001611">
    <property type="entry name" value="Leu-rich_rpt"/>
</dbReference>
<feature type="domain" description="LRRCT" evidence="7">
    <location>
        <begin position="395"/>
        <end position="446"/>
    </location>
</feature>
<accession>A0ABD2L767</accession>
<dbReference type="PANTHER" id="PTHR24366:SF168">
    <property type="entry name" value="GH22922P-RELATED"/>
    <property type="match status" value="1"/>
</dbReference>
<evidence type="ECO:0000256" key="3">
    <source>
        <dbReference type="ARBA" id="ARBA00022737"/>
    </source>
</evidence>
<evidence type="ECO:0000256" key="6">
    <source>
        <dbReference type="SAM" id="SignalP"/>
    </source>
</evidence>
<feature type="region of interest" description="Disordered" evidence="4">
    <location>
        <begin position="511"/>
        <end position="542"/>
    </location>
</feature>
<evidence type="ECO:0000256" key="2">
    <source>
        <dbReference type="ARBA" id="ARBA00022729"/>
    </source>
</evidence>
<dbReference type="Pfam" id="PF13855">
    <property type="entry name" value="LRR_8"/>
    <property type="match status" value="2"/>
</dbReference>
<dbReference type="PROSITE" id="PS51450">
    <property type="entry name" value="LRR"/>
    <property type="match status" value="2"/>
</dbReference>
<dbReference type="InterPro" id="IPR000483">
    <property type="entry name" value="Cys-rich_flank_reg_C"/>
</dbReference>
<evidence type="ECO:0000256" key="1">
    <source>
        <dbReference type="ARBA" id="ARBA00022614"/>
    </source>
</evidence>
<gene>
    <name evidence="8" type="ORF">niasHT_011262</name>
</gene>
<dbReference type="SMART" id="SM00369">
    <property type="entry name" value="LRR_TYP"/>
    <property type="match status" value="7"/>
</dbReference>
<keyword evidence="1" id="KW-0433">Leucine-rich repeat</keyword>
<dbReference type="PANTHER" id="PTHR24366">
    <property type="entry name" value="IG(IMMUNOGLOBULIN) AND LRR(LEUCINE RICH REPEAT) DOMAINS"/>
    <property type="match status" value="1"/>
</dbReference>
<evidence type="ECO:0000256" key="4">
    <source>
        <dbReference type="SAM" id="MobiDB-lite"/>
    </source>
</evidence>
<feature type="compositionally biased region" description="Acidic residues" evidence="4">
    <location>
        <begin position="516"/>
        <end position="527"/>
    </location>
</feature>
<keyword evidence="9" id="KW-1185">Reference proteome</keyword>
<dbReference type="InterPro" id="IPR003591">
    <property type="entry name" value="Leu-rich_rpt_typical-subtyp"/>
</dbReference>
<dbReference type="SUPFAM" id="SSF52058">
    <property type="entry name" value="L domain-like"/>
    <property type="match status" value="1"/>
</dbReference>
<dbReference type="SMART" id="SM00082">
    <property type="entry name" value="LRRCT"/>
    <property type="match status" value="1"/>
</dbReference>
<dbReference type="EMBL" id="JBICBT010000530">
    <property type="protein sequence ID" value="KAL3110757.1"/>
    <property type="molecule type" value="Genomic_DNA"/>
</dbReference>
<reference evidence="8 9" key="1">
    <citation type="submission" date="2024-10" db="EMBL/GenBank/DDBJ databases">
        <authorList>
            <person name="Kim D."/>
        </authorList>
    </citation>
    <scope>NUCLEOTIDE SEQUENCE [LARGE SCALE GENOMIC DNA]</scope>
    <source>
        <strain evidence="8">BH-2024</strain>
    </source>
</reference>
<comment type="caution">
    <text evidence="8">The sequence shown here is derived from an EMBL/GenBank/DDBJ whole genome shotgun (WGS) entry which is preliminary data.</text>
</comment>
<evidence type="ECO:0000259" key="7">
    <source>
        <dbReference type="SMART" id="SM00082"/>
    </source>
</evidence>
<evidence type="ECO:0000256" key="5">
    <source>
        <dbReference type="SAM" id="Phobius"/>
    </source>
</evidence>
<evidence type="ECO:0000313" key="8">
    <source>
        <dbReference type="EMBL" id="KAL3110757.1"/>
    </source>
</evidence>